<evidence type="ECO:0000259" key="14">
    <source>
        <dbReference type="Pfam" id="PF12781"/>
    </source>
</evidence>
<evidence type="ECO:0000256" key="10">
    <source>
        <dbReference type="ARBA" id="ARBA00023069"/>
    </source>
</evidence>
<comment type="similarity">
    <text evidence="2">Belongs to the dynein heavy chain family.</text>
</comment>
<keyword evidence="11" id="KW-0505">Motor protein</keyword>
<protein>
    <recommendedName>
        <fullName evidence="14">Dynein heavy chain ATP-binding dynein motor region domain-containing protein</fullName>
    </recommendedName>
</protein>
<dbReference type="GO" id="GO:0005930">
    <property type="term" value="C:axoneme"/>
    <property type="evidence" value="ECO:0007669"/>
    <property type="project" value="UniProtKB-SubCell"/>
</dbReference>
<dbReference type="Proteomes" id="UP000784294">
    <property type="component" value="Unassembled WGS sequence"/>
</dbReference>
<dbReference type="GO" id="GO:0005874">
    <property type="term" value="C:microtubule"/>
    <property type="evidence" value="ECO:0007669"/>
    <property type="project" value="UniProtKB-KW"/>
</dbReference>
<keyword evidence="5" id="KW-0677">Repeat</keyword>
<reference evidence="15" key="1">
    <citation type="submission" date="2018-11" db="EMBL/GenBank/DDBJ databases">
        <authorList>
            <consortium name="Pathogen Informatics"/>
        </authorList>
    </citation>
    <scope>NUCLEOTIDE SEQUENCE</scope>
</reference>
<dbReference type="OrthoDB" id="10251809at2759"/>
<dbReference type="Gene3D" id="1.10.8.1220">
    <property type="match status" value="1"/>
</dbReference>
<keyword evidence="6" id="KW-0547">Nucleotide-binding</keyword>
<dbReference type="InterPro" id="IPR026983">
    <property type="entry name" value="DHC"/>
</dbReference>
<gene>
    <name evidence="15" type="ORF">PXEA_LOCUS2475</name>
</gene>
<dbReference type="GO" id="GO:0045505">
    <property type="term" value="F:dynein intermediate chain binding"/>
    <property type="evidence" value="ECO:0007669"/>
    <property type="project" value="InterPro"/>
</dbReference>
<dbReference type="Gene3D" id="3.40.50.300">
    <property type="entry name" value="P-loop containing nucleotide triphosphate hydrolases"/>
    <property type="match status" value="1"/>
</dbReference>
<accession>A0A3S4ZQ01</accession>
<dbReference type="GO" id="GO:0051959">
    <property type="term" value="F:dynein light intermediate chain binding"/>
    <property type="evidence" value="ECO:0007669"/>
    <property type="project" value="InterPro"/>
</dbReference>
<dbReference type="EMBL" id="CAAALY010005308">
    <property type="protein sequence ID" value="VEL09035.1"/>
    <property type="molecule type" value="Genomic_DNA"/>
</dbReference>
<dbReference type="GO" id="GO:0005524">
    <property type="term" value="F:ATP binding"/>
    <property type="evidence" value="ECO:0007669"/>
    <property type="project" value="UniProtKB-KW"/>
</dbReference>
<evidence type="ECO:0000256" key="8">
    <source>
        <dbReference type="ARBA" id="ARBA00023017"/>
    </source>
</evidence>
<keyword evidence="10" id="KW-0969">Cilium</keyword>
<feature type="domain" description="Dynein heavy chain ATP-binding dynein motor region" evidence="14">
    <location>
        <begin position="50"/>
        <end position="263"/>
    </location>
</feature>
<dbReference type="GO" id="GO:0031514">
    <property type="term" value="C:motile cilium"/>
    <property type="evidence" value="ECO:0007669"/>
    <property type="project" value="UniProtKB-ARBA"/>
</dbReference>
<keyword evidence="9" id="KW-0175">Coiled coil</keyword>
<dbReference type="FunFam" id="1.10.8.1220:FF:000001">
    <property type="entry name" value="Dynein axonemal heavy chain 5"/>
    <property type="match status" value="1"/>
</dbReference>
<evidence type="ECO:0000256" key="9">
    <source>
        <dbReference type="ARBA" id="ARBA00023054"/>
    </source>
</evidence>
<dbReference type="GO" id="GO:0030286">
    <property type="term" value="C:dynein complex"/>
    <property type="evidence" value="ECO:0007669"/>
    <property type="project" value="UniProtKB-KW"/>
</dbReference>
<evidence type="ECO:0000256" key="4">
    <source>
        <dbReference type="ARBA" id="ARBA00022701"/>
    </source>
</evidence>
<keyword evidence="16" id="KW-1185">Reference proteome</keyword>
<evidence type="ECO:0000256" key="6">
    <source>
        <dbReference type="ARBA" id="ARBA00022741"/>
    </source>
</evidence>
<dbReference type="InterPro" id="IPR027417">
    <property type="entry name" value="P-loop_NTPase"/>
</dbReference>
<evidence type="ECO:0000256" key="1">
    <source>
        <dbReference type="ARBA" id="ARBA00004430"/>
    </source>
</evidence>
<sequence length="442" mass="50413">MYLQFQSASLSSECRSFFRLKPVHAGKVNLFDPMMLLIRFFPIYLTQAAEWNLEGLPNDDLSIQNAIIVTTASRYPLLIDPQSQGKSWIKNHEAAYDLMTTTFNKKNFRNRMEDALSLGKPLLIEDCGEELDPSIGDVLDKNFLKSGTGLKVKVGDKEVDLMKGFRLYITTKLPNPIYTPEISAQTSIIDFTVTSKGLEDQLLSRELELQRINLMSSMTANKQRILELEDSLLKRLANTQGSLVDDQGLVDVLQITKQTAVEVAQQIALAQDTEAEITAAREEYRPIAARGSLLYFLISELSGVNPMYHTGLVQFLHLFDLSMARSEACPVTSRRISSIIQYMTRSIWAFSVRGMYKMDRTLTTLMLALRIDLHRKAIRHEEFLVFLQVDFSYYRNLVLFTSGLTRFYQLDRSYRKTLWIVSSSASSAVKFMEISSIRRLTL</sequence>
<keyword evidence="12" id="KW-0206">Cytoskeleton</keyword>
<evidence type="ECO:0000313" key="16">
    <source>
        <dbReference type="Proteomes" id="UP000784294"/>
    </source>
</evidence>
<keyword evidence="3" id="KW-0963">Cytoplasm</keyword>
<evidence type="ECO:0000256" key="12">
    <source>
        <dbReference type="ARBA" id="ARBA00023212"/>
    </source>
</evidence>
<keyword evidence="4" id="KW-0493">Microtubule</keyword>
<keyword evidence="7" id="KW-0067">ATP-binding</keyword>
<evidence type="ECO:0000256" key="5">
    <source>
        <dbReference type="ARBA" id="ARBA00022737"/>
    </source>
</evidence>
<evidence type="ECO:0000313" key="15">
    <source>
        <dbReference type="EMBL" id="VEL09035.1"/>
    </source>
</evidence>
<evidence type="ECO:0000256" key="13">
    <source>
        <dbReference type="ARBA" id="ARBA00023273"/>
    </source>
</evidence>
<keyword evidence="13" id="KW-0966">Cell projection</keyword>
<evidence type="ECO:0000256" key="2">
    <source>
        <dbReference type="ARBA" id="ARBA00008887"/>
    </source>
</evidence>
<dbReference type="Gene3D" id="6.10.140.1060">
    <property type="match status" value="1"/>
</dbReference>
<evidence type="ECO:0000256" key="11">
    <source>
        <dbReference type="ARBA" id="ARBA00023175"/>
    </source>
</evidence>
<comment type="subcellular location">
    <subcellularLocation>
        <location evidence="1">Cytoplasm</location>
        <location evidence="1">Cytoskeleton</location>
        <location evidence="1">Cilium axoneme</location>
    </subcellularLocation>
</comment>
<keyword evidence="8" id="KW-0243">Dynein</keyword>
<dbReference type="Pfam" id="PF12781">
    <property type="entry name" value="AAA_9"/>
    <property type="match status" value="1"/>
</dbReference>
<dbReference type="AlphaFoldDB" id="A0A3S4ZQ01"/>
<evidence type="ECO:0000256" key="3">
    <source>
        <dbReference type="ARBA" id="ARBA00022490"/>
    </source>
</evidence>
<dbReference type="FunFam" id="3.40.50.300:FF:000049">
    <property type="entry name" value="Dynein, axonemal, heavy chain 5"/>
    <property type="match status" value="1"/>
</dbReference>
<comment type="caution">
    <text evidence="15">The sequence shown here is derived from an EMBL/GenBank/DDBJ whole genome shotgun (WGS) entry which is preliminary data.</text>
</comment>
<organism evidence="15 16">
    <name type="scientific">Protopolystoma xenopodis</name>
    <dbReference type="NCBI Taxonomy" id="117903"/>
    <lineage>
        <taxon>Eukaryota</taxon>
        <taxon>Metazoa</taxon>
        <taxon>Spiralia</taxon>
        <taxon>Lophotrochozoa</taxon>
        <taxon>Platyhelminthes</taxon>
        <taxon>Monogenea</taxon>
        <taxon>Polyopisthocotylea</taxon>
        <taxon>Polystomatidea</taxon>
        <taxon>Polystomatidae</taxon>
        <taxon>Protopolystoma</taxon>
    </lineage>
</organism>
<dbReference type="PANTHER" id="PTHR22878">
    <property type="entry name" value="DYNEIN HEAVY CHAIN 6, AXONEMAL-LIKE-RELATED"/>
    <property type="match status" value="1"/>
</dbReference>
<evidence type="ECO:0000256" key="7">
    <source>
        <dbReference type="ARBA" id="ARBA00022840"/>
    </source>
</evidence>
<dbReference type="PANTHER" id="PTHR22878:SF63">
    <property type="entry name" value="DYNEIN AXONEMAL HEAVY CHAIN 10"/>
    <property type="match status" value="1"/>
</dbReference>
<name>A0A3S4ZQ01_9PLAT</name>
<dbReference type="GO" id="GO:0007018">
    <property type="term" value="P:microtubule-based movement"/>
    <property type="evidence" value="ECO:0007669"/>
    <property type="project" value="InterPro"/>
</dbReference>
<proteinExistence type="inferred from homology"/>
<dbReference type="InterPro" id="IPR035706">
    <property type="entry name" value="AAA_9"/>
</dbReference>